<dbReference type="SUPFAM" id="SSF50249">
    <property type="entry name" value="Nucleic acid-binding proteins"/>
    <property type="match status" value="1"/>
</dbReference>
<feature type="domain" description="RNB" evidence="1">
    <location>
        <begin position="274"/>
        <end position="558"/>
    </location>
</feature>
<dbReference type="PANTHER" id="PTHR23355">
    <property type="entry name" value="RIBONUCLEASE"/>
    <property type="match status" value="1"/>
</dbReference>
<dbReference type="InterPro" id="IPR012340">
    <property type="entry name" value="NA-bd_OB-fold"/>
</dbReference>
<proteinExistence type="predicted"/>
<dbReference type="GO" id="GO:0006402">
    <property type="term" value="P:mRNA catabolic process"/>
    <property type="evidence" value="ECO:0007669"/>
    <property type="project" value="TreeGrafter"/>
</dbReference>
<accession>E1YKS1</accession>
<dbReference type="GO" id="GO:0000175">
    <property type="term" value="F:3'-5'-RNA exonuclease activity"/>
    <property type="evidence" value="ECO:0007669"/>
    <property type="project" value="TreeGrafter"/>
</dbReference>
<evidence type="ECO:0000313" key="2">
    <source>
        <dbReference type="EMBL" id="CBX30704.1"/>
    </source>
</evidence>
<reference evidence="2" key="1">
    <citation type="journal article" date="2011" name="Environ. Microbiol.">
        <title>Genomic insights into the metabolic potential of the polycyclic aromatic hydrocarbon degrading sulfate-reducing Deltaproteobacterium N47.</title>
        <authorList>
            <person name="Bergmann F."/>
            <person name="Selesi D."/>
            <person name="Weinmaier T."/>
            <person name="Tischler P."/>
            <person name="Rattei T."/>
            <person name="Meckenstock R.U."/>
        </authorList>
    </citation>
    <scope>NUCLEOTIDE SEQUENCE</scope>
</reference>
<dbReference type="EMBL" id="FR695877">
    <property type="protein sequence ID" value="CBX30704.1"/>
    <property type="molecule type" value="Genomic_DNA"/>
</dbReference>
<organism evidence="2">
    <name type="scientific">uncultured Desulfobacterium sp</name>
    <dbReference type="NCBI Taxonomy" id="201089"/>
    <lineage>
        <taxon>Bacteria</taxon>
        <taxon>Pseudomonadati</taxon>
        <taxon>Thermodesulfobacteriota</taxon>
        <taxon>Desulfobacteria</taxon>
        <taxon>Desulfobacterales</taxon>
        <taxon>Desulfobacteriaceae</taxon>
        <taxon>Desulfobacterium</taxon>
        <taxon>environmental samples</taxon>
    </lineage>
</organism>
<dbReference type="InterPro" id="IPR056404">
    <property type="entry name" value="HTH_RNase_II"/>
</dbReference>
<gene>
    <name evidence="2" type="ORF">N47_E42160</name>
</gene>
<dbReference type="Pfam" id="PF00773">
    <property type="entry name" value="RNB"/>
    <property type="match status" value="1"/>
</dbReference>
<dbReference type="InterPro" id="IPR050180">
    <property type="entry name" value="RNR_Ribonuclease"/>
</dbReference>
<evidence type="ECO:0000259" key="1">
    <source>
        <dbReference type="SMART" id="SM00955"/>
    </source>
</evidence>
<sequence length="663" mass="76104">MESGNIVEYIDLQKIVCAVVLEVKNHRVRLLTESNREVNLSDQRLSHRGKMQIDLSMGRNKIIAALKEISNRRRSLINHINIKQLWDMLKSDHEWIDLPAMTHFCFPDNSTCDHESAVIRAFFNNRTYFKFDCDRFLPNPEETVGQLDEKEKETARINRLIEEAGLWVRNAINKPFSKGSLNGDKKEFAEILKSAYLFGKDSLHYQTSKAILKKAGIEPNDELFRLFVGLGIFDEDENIDLHKLGIPVSFPDTLTSRAEEIKSLPDKVFLHDKRKDLTDLLVITIDGQSTLDFDDAISIEDKGGYYSLGIHIADVAHFVKKGDPVDSEAIIRASSIYMPDHKIPMLPAVIAEEVCSLKEGQIRPCISVMVKIRPTADIIDYDIFPSLVRVKRQMTYYDANTVVDDNKEIAVLYDLAKKFRRARLDSGAVYITMPDINVWVDENRVITLNKINRESPGRMMISEIMIMANWLMAKFLAENNTPAVFRAQPDAKQRLYRGENGSLFQNYMQRRLLSRFNLGSVPERHAGLGLNCYVTATSPIRKYYDLITQRQIRAICGLDTPHTSEEINKIIQLVEQPMANVLSLQSRRNRYWLLKYLESRTGQKEEAIVLGKRRRSYQILIPEYMIECELPSSSGIDLKPEDLIQVTIMHVNARRDVLSVFMG</sequence>
<protein>
    <recommendedName>
        <fullName evidence="1">RNB domain-containing protein</fullName>
    </recommendedName>
</protein>
<name>E1YKS1_9BACT</name>
<dbReference type="GO" id="GO:0003723">
    <property type="term" value="F:RNA binding"/>
    <property type="evidence" value="ECO:0007669"/>
    <property type="project" value="InterPro"/>
</dbReference>
<dbReference type="SMART" id="SM00955">
    <property type="entry name" value="RNB"/>
    <property type="match status" value="1"/>
</dbReference>
<dbReference type="Pfam" id="PF23161">
    <property type="entry name" value="HTH_RNase_II"/>
    <property type="match status" value="1"/>
</dbReference>
<dbReference type="AlphaFoldDB" id="E1YKS1"/>
<dbReference type="PANTHER" id="PTHR23355:SF42">
    <property type="entry name" value="RIBONUCLEASE II, CHLOROPLASTIC_MITOCHONDRIAL"/>
    <property type="match status" value="1"/>
</dbReference>
<dbReference type="GO" id="GO:0000932">
    <property type="term" value="C:P-body"/>
    <property type="evidence" value="ECO:0007669"/>
    <property type="project" value="TreeGrafter"/>
</dbReference>
<dbReference type="InterPro" id="IPR001900">
    <property type="entry name" value="RNase_II/R"/>
</dbReference>